<feature type="signal peptide" evidence="8">
    <location>
        <begin position="1"/>
        <end position="28"/>
    </location>
</feature>
<dbReference type="RefSeq" id="WP_390317842.1">
    <property type="nucleotide sequence ID" value="NZ_JBHSPB010000011.1"/>
</dbReference>
<dbReference type="EC" id="4.2.1.1" evidence="2"/>
<comment type="similarity">
    <text evidence="1">Belongs to the alpha-carbonic anhydrase family.</text>
</comment>
<dbReference type="PROSITE" id="PS51144">
    <property type="entry name" value="ALPHA_CA_2"/>
    <property type="match status" value="1"/>
</dbReference>
<keyword evidence="3" id="KW-0479">Metal-binding</keyword>
<evidence type="ECO:0000313" key="10">
    <source>
        <dbReference type="EMBL" id="MFC5722405.1"/>
    </source>
</evidence>
<dbReference type="PROSITE" id="PS51257">
    <property type="entry name" value="PROKAR_LIPOPROTEIN"/>
    <property type="match status" value="1"/>
</dbReference>
<reference evidence="11" key="1">
    <citation type="journal article" date="2019" name="Int. J. Syst. Evol. Microbiol.">
        <title>The Global Catalogue of Microorganisms (GCM) 10K type strain sequencing project: providing services to taxonomists for standard genome sequencing and annotation.</title>
        <authorList>
            <consortium name="The Broad Institute Genomics Platform"/>
            <consortium name="The Broad Institute Genome Sequencing Center for Infectious Disease"/>
            <person name="Wu L."/>
            <person name="Ma J."/>
        </authorList>
    </citation>
    <scope>NUCLEOTIDE SEQUENCE [LARGE SCALE GENOMIC DNA]</scope>
    <source>
        <strain evidence="11">CGMCC 4.7304</strain>
    </source>
</reference>
<comment type="catalytic activity">
    <reaction evidence="6">
        <text>hydrogencarbonate + H(+) = CO2 + H2O</text>
        <dbReference type="Rhea" id="RHEA:10748"/>
        <dbReference type="ChEBI" id="CHEBI:15377"/>
        <dbReference type="ChEBI" id="CHEBI:15378"/>
        <dbReference type="ChEBI" id="CHEBI:16526"/>
        <dbReference type="ChEBI" id="CHEBI:17544"/>
        <dbReference type="EC" id="4.2.1.1"/>
    </reaction>
</comment>
<protein>
    <recommendedName>
        <fullName evidence="2">carbonic anhydrase</fullName>
        <ecNumber evidence="2">4.2.1.1</ecNumber>
    </recommendedName>
</protein>
<dbReference type="InterPro" id="IPR041891">
    <property type="entry name" value="Alpha_CA_prokaryot-like"/>
</dbReference>
<dbReference type="PANTHER" id="PTHR18952:SF265">
    <property type="entry name" value="CARBONIC ANHYDRASE"/>
    <property type="match status" value="1"/>
</dbReference>
<comment type="caution">
    <text evidence="10">The sequence shown here is derived from an EMBL/GenBank/DDBJ whole genome shotgun (WGS) entry which is preliminary data.</text>
</comment>
<evidence type="ECO:0000256" key="3">
    <source>
        <dbReference type="ARBA" id="ARBA00022723"/>
    </source>
</evidence>
<sequence length="281" mass="29980">MNPSARSPRRATLLAVVLASTITLGACSAVDGDKPKPPAGASAKPDQDKSGKPAAHWSYEGAEGPDKWGDLGHGFGTCTTGREQSPIDLTPGTAQKKPAAITVDYKPAPVKLENNGHTIQANVPAGSRITVDGAPYELQQFHFHLPSEHTVQGKGTTMELHFVHKNAQGRLAVLGVLMEEKPGTSAFAALWKSLPDREGRTVQTAQAVDLNKLLPAQRAGYQYAGSLTTPPCSEGVKWTVLKETVAVSPDEAAAYRKLFPKSNRPVQPQHDREVLVSDPQS</sequence>
<dbReference type="EMBL" id="JBHSPB010000011">
    <property type="protein sequence ID" value="MFC5722405.1"/>
    <property type="molecule type" value="Genomic_DNA"/>
</dbReference>
<keyword evidence="5" id="KW-0456">Lyase</keyword>
<dbReference type="InterPro" id="IPR036398">
    <property type="entry name" value="CA_dom_sf"/>
</dbReference>
<dbReference type="CDD" id="cd03124">
    <property type="entry name" value="alpha_CA_prokaryotic_like"/>
    <property type="match status" value="1"/>
</dbReference>
<dbReference type="Gene3D" id="3.10.200.10">
    <property type="entry name" value="Alpha carbonic anhydrase"/>
    <property type="match status" value="1"/>
</dbReference>
<evidence type="ECO:0000313" key="11">
    <source>
        <dbReference type="Proteomes" id="UP001596083"/>
    </source>
</evidence>
<dbReference type="PANTHER" id="PTHR18952">
    <property type="entry name" value="CARBONIC ANHYDRASE"/>
    <property type="match status" value="1"/>
</dbReference>
<feature type="region of interest" description="Disordered" evidence="7">
    <location>
        <begin position="258"/>
        <end position="281"/>
    </location>
</feature>
<dbReference type="InterPro" id="IPR001148">
    <property type="entry name" value="CA_dom"/>
</dbReference>
<evidence type="ECO:0000256" key="1">
    <source>
        <dbReference type="ARBA" id="ARBA00010718"/>
    </source>
</evidence>
<accession>A0ABW0Z0N6</accession>
<keyword evidence="11" id="KW-1185">Reference proteome</keyword>
<organism evidence="10 11">
    <name type="scientific">Streptomyces gamaensis</name>
    <dbReference type="NCBI Taxonomy" id="1763542"/>
    <lineage>
        <taxon>Bacteria</taxon>
        <taxon>Bacillati</taxon>
        <taxon>Actinomycetota</taxon>
        <taxon>Actinomycetes</taxon>
        <taxon>Kitasatosporales</taxon>
        <taxon>Streptomycetaceae</taxon>
        <taxon>Streptomyces</taxon>
    </lineage>
</organism>
<dbReference type="Proteomes" id="UP001596083">
    <property type="component" value="Unassembled WGS sequence"/>
</dbReference>
<evidence type="ECO:0000259" key="9">
    <source>
        <dbReference type="PROSITE" id="PS51144"/>
    </source>
</evidence>
<dbReference type="SUPFAM" id="SSF51069">
    <property type="entry name" value="Carbonic anhydrase"/>
    <property type="match status" value="1"/>
</dbReference>
<evidence type="ECO:0000256" key="4">
    <source>
        <dbReference type="ARBA" id="ARBA00022833"/>
    </source>
</evidence>
<proteinExistence type="inferred from homology"/>
<name>A0ABW0Z0N6_9ACTN</name>
<evidence type="ECO:0000256" key="5">
    <source>
        <dbReference type="ARBA" id="ARBA00023239"/>
    </source>
</evidence>
<evidence type="ECO:0000256" key="2">
    <source>
        <dbReference type="ARBA" id="ARBA00012925"/>
    </source>
</evidence>
<dbReference type="InterPro" id="IPR023561">
    <property type="entry name" value="Carbonic_anhydrase_a-class"/>
</dbReference>
<dbReference type="Pfam" id="PF00194">
    <property type="entry name" value="Carb_anhydrase"/>
    <property type="match status" value="1"/>
</dbReference>
<keyword evidence="4" id="KW-0862">Zinc</keyword>
<evidence type="ECO:0000256" key="6">
    <source>
        <dbReference type="ARBA" id="ARBA00048348"/>
    </source>
</evidence>
<gene>
    <name evidence="10" type="ORF">ACFP1Z_19750</name>
</gene>
<keyword evidence="8" id="KW-0732">Signal</keyword>
<feature type="region of interest" description="Disordered" evidence="7">
    <location>
        <begin position="27"/>
        <end position="98"/>
    </location>
</feature>
<feature type="chain" id="PRO_5045220872" description="carbonic anhydrase" evidence="8">
    <location>
        <begin position="29"/>
        <end position="281"/>
    </location>
</feature>
<evidence type="ECO:0000256" key="7">
    <source>
        <dbReference type="SAM" id="MobiDB-lite"/>
    </source>
</evidence>
<dbReference type="SMART" id="SM01057">
    <property type="entry name" value="Carb_anhydrase"/>
    <property type="match status" value="1"/>
</dbReference>
<evidence type="ECO:0000256" key="8">
    <source>
        <dbReference type="SAM" id="SignalP"/>
    </source>
</evidence>
<feature type="domain" description="Alpha-carbonic anhydrase" evidence="9">
    <location>
        <begin position="55"/>
        <end position="281"/>
    </location>
</feature>